<dbReference type="Gene3D" id="3.30.70.2700">
    <property type="match status" value="1"/>
</dbReference>
<dbReference type="Gene3D" id="3.50.50.60">
    <property type="entry name" value="FAD/NAD(P)-binding domain"/>
    <property type="match status" value="2"/>
</dbReference>
<evidence type="ECO:0000313" key="3">
    <source>
        <dbReference type="Proteomes" id="UP000198636"/>
    </source>
</evidence>
<dbReference type="STRING" id="1120976.SAMN03080606_01712"/>
<dbReference type="PIRSF" id="PIRSF038984">
    <property type="entry name" value="FAD_binding_protein"/>
    <property type="match status" value="1"/>
</dbReference>
<dbReference type="InterPro" id="IPR049516">
    <property type="entry name" value="FAD-depend_C"/>
</dbReference>
<gene>
    <name evidence="2" type="ORF">SAMN03080606_01712</name>
</gene>
<reference evidence="2 3" key="1">
    <citation type="submission" date="2016-10" db="EMBL/GenBank/DDBJ databases">
        <authorList>
            <person name="de Groot N.N."/>
        </authorList>
    </citation>
    <scope>NUCLEOTIDE SEQUENCE [LARGE SCALE GENOMIC DNA]</scope>
    <source>
        <strain evidence="2 3">DSM 18978</strain>
    </source>
</reference>
<organism evidence="2 3">
    <name type="scientific">Alkaliphilus peptidifermentans DSM 18978</name>
    <dbReference type="NCBI Taxonomy" id="1120976"/>
    <lineage>
        <taxon>Bacteria</taxon>
        <taxon>Bacillati</taxon>
        <taxon>Bacillota</taxon>
        <taxon>Clostridia</taxon>
        <taxon>Peptostreptococcales</taxon>
        <taxon>Natronincolaceae</taxon>
        <taxon>Alkaliphilus</taxon>
    </lineage>
</organism>
<dbReference type="InterPro" id="IPR036188">
    <property type="entry name" value="FAD/NAD-bd_sf"/>
</dbReference>
<dbReference type="PANTHER" id="PTHR42842">
    <property type="entry name" value="FAD/NAD(P)-BINDING OXIDOREDUCTASE"/>
    <property type="match status" value="1"/>
</dbReference>
<name>A0A1G5GJC0_9FIRM</name>
<accession>A0A1G5GJC0</accession>
<feature type="domain" description="FAD-dependent protein C-terminal" evidence="1">
    <location>
        <begin position="287"/>
        <end position="483"/>
    </location>
</feature>
<evidence type="ECO:0000259" key="1">
    <source>
        <dbReference type="Pfam" id="PF21688"/>
    </source>
</evidence>
<sequence>MKGEKFMIRVAEIKVSIDADEDKLKTEILRKLKIKEEELVNFWIYKKSLDARKKDQIAFVYTLDVELKKEKEFLKKYKGQHVSPTPDMEYRFVEVGKASLAMPPVVVGTGPAGLFAGLILAEMGYCPIVLERGKDVDERSKDVMEFWKEGKLKAESNVQFGEGGAGTFSDGKLTTQIKDLRCRKVLKEFISTGAPDEILYHYKPHVGTDKLRKIVKKIRNKIIDLGGEVRFNSKVTDIIINQGKVEGIYINGSEKIDTEIVILAIGHSARDTFEMLYDRGIELQQKPFSIGVRIEHPQQLVNNSQYGQYATHPKLGAADYKLSYHCSNGRSAYTFCMCPGGEVVAAASEEGRLVTNGMSYHARDKDNANSALLVGVAPEDYESSHPLAGVYYQQRWEERAFQLGGSNYHAPVQLVGDFLKDCPSKQLGNVKPSYTPGVTPTDLRECLPQYVISAMKEAIIGLDKKLKGFALEDAVMTGVETRSSSPVRIIRNEGLISNIDGLYPAGEGAGYAGGIVSAAVDGIKAAEAVAKKYKPIKLRVKS</sequence>
<dbReference type="InterPro" id="IPR028348">
    <property type="entry name" value="FAD-binding_protein"/>
</dbReference>
<protein>
    <recommendedName>
        <fullName evidence="1">FAD-dependent protein C-terminal domain-containing protein</fullName>
    </recommendedName>
</protein>
<dbReference type="EMBL" id="FMUS01000009">
    <property type="protein sequence ID" value="SCY51635.1"/>
    <property type="molecule type" value="Genomic_DNA"/>
</dbReference>
<dbReference type="SUPFAM" id="SSF51905">
    <property type="entry name" value="FAD/NAD(P)-binding domain"/>
    <property type="match status" value="1"/>
</dbReference>
<dbReference type="Proteomes" id="UP000198636">
    <property type="component" value="Unassembled WGS sequence"/>
</dbReference>
<dbReference type="PANTHER" id="PTHR42842:SF3">
    <property type="entry name" value="FAD_NAD(P)-BINDING OXIDOREDUCTASE FAMILY PROTEIN"/>
    <property type="match status" value="1"/>
</dbReference>
<dbReference type="AlphaFoldDB" id="A0A1G5GJC0"/>
<keyword evidence="3" id="KW-1185">Reference proteome</keyword>
<evidence type="ECO:0000313" key="2">
    <source>
        <dbReference type="EMBL" id="SCY51635.1"/>
    </source>
</evidence>
<dbReference type="Pfam" id="PF21688">
    <property type="entry name" value="FAD-depend_C"/>
    <property type="match status" value="1"/>
</dbReference>
<proteinExistence type="predicted"/>